<proteinExistence type="predicted"/>
<dbReference type="InterPro" id="IPR039261">
    <property type="entry name" value="FNR_nucleotide-bd"/>
</dbReference>
<dbReference type="eggNOG" id="KOG0039">
    <property type="taxonomic scope" value="Eukaryota"/>
</dbReference>
<dbReference type="InterPro" id="IPR050369">
    <property type="entry name" value="RBOH/FRE"/>
</dbReference>
<dbReference type="PANTHER" id="PTHR11972">
    <property type="entry name" value="NADPH OXIDASE"/>
    <property type="match status" value="1"/>
</dbReference>
<evidence type="ECO:0000256" key="1">
    <source>
        <dbReference type="ARBA" id="ARBA00023002"/>
    </source>
</evidence>
<organism evidence="6 7">
    <name type="scientific">Ectocarpus siliculosus</name>
    <name type="common">Brown alga</name>
    <name type="synonym">Conferva siliculosa</name>
    <dbReference type="NCBI Taxonomy" id="2880"/>
    <lineage>
        <taxon>Eukaryota</taxon>
        <taxon>Sar</taxon>
        <taxon>Stramenopiles</taxon>
        <taxon>Ochrophyta</taxon>
        <taxon>PX clade</taxon>
        <taxon>Phaeophyceae</taxon>
        <taxon>Ectocarpales</taxon>
        <taxon>Ectocarpaceae</taxon>
        <taxon>Ectocarpus</taxon>
    </lineage>
</organism>
<feature type="region of interest" description="Disordered" evidence="2">
    <location>
        <begin position="479"/>
        <end position="549"/>
    </location>
</feature>
<keyword evidence="3" id="KW-1133">Transmembrane helix</keyword>
<feature type="region of interest" description="Disordered" evidence="2">
    <location>
        <begin position="416"/>
        <end position="465"/>
    </location>
</feature>
<feature type="compositionally biased region" description="Basic and acidic residues" evidence="2">
    <location>
        <begin position="529"/>
        <end position="544"/>
    </location>
</feature>
<accession>D7G8C4</accession>
<evidence type="ECO:0000259" key="5">
    <source>
        <dbReference type="Pfam" id="PF08030"/>
    </source>
</evidence>
<feature type="region of interest" description="Disordered" evidence="2">
    <location>
        <begin position="571"/>
        <end position="602"/>
    </location>
</feature>
<dbReference type="GO" id="GO:0005886">
    <property type="term" value="C:plasma membrane"/>
    <property type="evidence" value="ECO:0007669"/>
    <property type="project" value="TreeGrafter"/>
</dbReference>
<protein>
    <submittedName>
        <fullName evidence="6">Respiratory burst oxidase homolog</fullName>
        <ecNumber evidence="6">1.6.3.-</ecNumber>
    </submittedName>
</protein>
<dbReference type="PANTHER" id="PTHR11972:SF153">
    <property type="entry name" value="SUPEROXIDE-GENERATING NADPH OXIDASE HEAVY CHAIN SUBUNIT A"/>
    <property type="match status" value="1"/>
</dbReference>
<dbReference type="InterPro" id="IPR013112">
    <property type="entry name" value="FAD-bd_8"/>
</dbReference>
<feature type="transmembrane region" description="Helical" evidence="3">
    <location>
        <begin position="187"/>
        <end position="211"/>
    </location>
</feature>
<reference evidence="6 7" key="1">
    <citation type="journal article" date="2010" name="Nature">
        <title>The Ectocarpus genome and the independent evolution of multicellularity in brown algae.</title>
        <authorList>
            <person name="Cock J.M."/>
            <person name="Sterck L."/>
            <person name="Rouze P."/>
            <person name="Scornet D."/>
            <person name="Allen A.E."/>
            <person name="Amoutzias G."/>
            <person name="Anthouard V."/>
            <person name="Artiguenave F."/>
            <person name="Aury J.M."/>
            <person name="Badger J.H."/>
            <person name="Beszteri B."/>
            <person name="Billiau K."/>
            <person name="Bonnet E."/>
            <person name="Bothwell J.H."/>
            <person name="Bowler C."/>
            <person name="Boyen C."/>
            <person name="Brownlee C."/>
            <person name="Carrano C.J."/>
            <person name="Charrier B."/>
            <person name="Cho G.Y."/>
            <person name="Coelho S.M."/>
            <person name="Collen J."/>
            <person name="Corre E."/>
            <person name="Da Silva C."/>
            <person name="Delage L."/>
            <person name="Delaroque N."/>
            <person name="Dittami S.M."/>
            <person name="Doulbeau S."/>
            <person name="Elias M."/>
            <person name="Farnham G."/>
            <person name="Gachon C.M."/>
            <person name="Gschloessl B."/>
            <person name="Heesch S."/>
            <person name="Jabbari K."/>
            <person name="Jubin C."/>
            <person name="Kawai H."/>
            <person name="Kimura K."/>
            <person name="Kloareg B."/>
            <person name="Kupper F.C."/>
            <person name="Lang D."/>
            <person name="Le Bail A."/>
            <person name="Leblanc C."/>
            <person name="Lerouge P."/>
            <person name="Lohr M."/>
            <person name="Lopez P.J."/>
            <person name="Martens C."/>
            <person name="Maumus F."/>
            <person name="Michel G."/>
            <person name="Miranda-Saavedra D."/>
            <person name="Morales J."/>
            <person name="Moreau H."/>
            <person name="Motomura T."/>
            <person name="Nagasato C."/>
            <person name="Napoli C.A."/>
            <person name="Nelson D.R."/>
            <person name="Nyvall-Collen P."/>
            <person name="Peters A.F."/>
            <person name="Pommier C."/>
            <person name="Potin P."/>
            <person name="Poulain J."/>
            <person name="Quesneville H."/>
            <person name="Read B."/>
            <person name="Rensing S.A."/>
            <person name="Ritter A."/>
            <person name="Rousvoal S."/>
            <person name="Samanta M."/>
            <person name="Samson G."/>
            <person name="Schroeder D.C."/>
            <person name="Segurens B."/>
            <person name="Strittmatter M."/>
            <person name="Tonon T."/>
            <person name="Tregear J.W."/>
            <person name="Valentin K."/>
            <person name="von Dassow P."/>
            <person name="Yamagishi T."/>
            <person name="Van de Peer Y."/>
            <person name="Wincker P."/>
        </authorList>
    </citation>
    <scope>NUCLEOTIDE SEQUENCE [LARGE SCALE GENOMIC DNA]</scope>
    <source>
        <strain evidence="7">Ec32 / CCAP1310/4</strain>
    </source>
</reference>
<dbReference type="InParanoid" id="D7G8C4"/>
<evidence type="ECO:0000313" key="7">
    <source>
        <dbReference type="Proteomes" id="UP000002630"/>
    </source>
</evidence>
<dbReference type="Proteomes" id="UP000002630">
    <property type="component" value="Linkage Group LG33"/>
</dbReference>
<dbReference type="Gene3D" id="3.40.50.80">
    <property type="entry name" value="Nucleotide-binding domain of ferredoxin-NADP reductase (FNR) module"/>
    <property type="match status" value="1"/>
</dbReference>
<keyword evidence="7" id="KW-1185">Reference proteome</keyword>
<feature type="domain" description="FAD-binding 8" evidence="4">
    <location>
        <begin position="222"/>
        <end position="277"/>
    </location>
</feature>
<keyword evidence="3" id="KW-0472">Membrane</keyword>
<evidence type="ECO:0000256" key="3">
    <source>
        <dbReference type="SAM" id="Phobius"/>
    </source>
</evidence>
<keyword evidence="1 6" id="KW-0560">Oxidoreductase</keyword>
<dbReference type="EMBL" id="FN649117">
    <property type="protein sequence ID" value="CBJ27976.1"/>
    <property type="molecule type" value="Genomic_DNA"/>
</dbReference>
<evidence type="ECO:0000313" key="6">
    <source>
        <dbReference type="EMBL" id="CBJ27976.1"/>
    </source>
</evidence>
<dbReference type="OrthoDB" id="167398at2759"/>
<feature type="domain" description="Ferric reductase NAD binding" evidence="5">
    <location>
        <begin position="299"/>
        <end position="484"/>
    </location>
</feature>
<dbReference type="GO" id="GO:0016491">
    <property type="term" value="F:oxidoreductase activity"/>
    <property type="evidence" value="ECO:0007669"/>
    <property type="project" value="UniProtKB-KW"/>
</dbReference>
<dbReference type="STRING" id="2880.D7G8C4"/>
<gene>
    <name evidence="6" type="primary">NOX</name>
    <name evidence="6" type="ORF">Esi_0088_0069</name>
</gene>
<dbReference type="Pfam" id="PF08030">
    <property type="entry name" value="NAD_binding_6"/>
    <property type="match status" value="1"/>
</dbReference>
<feature type="compositionally biased region" description="Gly residues" evidence="2">
    <location>
        <begin position="433"/>
        <end position="450"/>
    </location>
</feature>
<dbReference type="Pfam" id="PF08022">
    <property type="entry name" value="FAD_binding_8"/>
    <property type="match status" value="1"/>
</dbReference>
<evidence type="ECO:0000256" key="2">
    <source>
        <dbReference type="SAM" id="MobiDB-lite"/>
    </source>
</evidence>
<dbReference type="InterPro" id="IPR017938">
    <property type="entry name" value="Riboflavin_synthase-like_b-brl"/>
</dbReference>
<dbReference type="AlphaFoldDB" id="D7G8C4"/>
<dbReference type="EC" id="1.6.3.-" evidence="6"/>
<feature type="transmembrane region" description="Helical" evidence="3">
    <location>
        <begin position="150"/>
        <end position="166"/>
    </location>
</feature>
<dbReference type="EMBL" id="FN649758">
    <property type="protein sequence ID" value="CBJ27976.1"/>
    <property type="molecule type" value="Genomic_DNA"/>
</dbReference>
<feature type="transmembrane region" description="Helical" evidence="3">
    <location>
        <begin position="16"/>
        <end position="34"/>
    </location>
</feature>
<keyword evidence="3" id="KW-0812">Transmembrane</keyword>
<dbReference type="InterPro" id="IPR013121">
    <property type="entry name" value="Fe_red_NAD-bd_6"/>
</dbReference>
<dbReference type="CDD" id="cd06186">
    <property type="entry name" value="NOX_Duox_like_FAD_NADP"/>
    <property type="match status" value="1"/>
</dbReference>
<sequence>MEPPVQGCGIMSSTTFLKLVTVLAMAYFGVKLWTLHYDPASGRLCTFHDRHACVTSALSKVLLTVSRMSAGALLPSMACCILSKCYATRYFLHHSWLALVVSFEPAHELHTYFGSLTLLFGVLHGLAHLAREVNEGHWNCFASSMGRSGFIALVLLFPIAVPMLLGRPKKLMTFEFRKALHMLFIPFMVAMCFHGKVLAVLAGILVAWYLVDRTYFTTRIGYQFKVGSYIQVNCPAISAKEWHPFSMFPVPGPRPRGGFYVEAVGDWTQELFRLSLDDPCMPLWITAAQPSVLEKSVYFENVIMVCTGAGITPAICLADMLSKKKNVHLMWLSREAGMVATFEKQLRRVNSTVHLTGKPTEKTKQRLTDLLAHSKAPPPAETGSSCSDPTDLEAGFAAARSRNDDFDDGAYGAGGDMEDLGGCSSNRRNLSSAGGGMSGNRSSGGGGGGGKRLRRTPFGKPISLNFGRPDIEKFLTETIRGSSSSQHEKWAATGGPPGKIVGAAAVGDSWQPQQNASKLRASPPPSTGRHAEKERDYSDTSSRDVRKKVLARLNTNQRISKRDLMSADLSVVPGKASPPRVPRSGRVTAAASDMGSPDGVGGGGGGASGAAWDARTWLVLYCGANAKVEEAVETACDDLCVTWRKEYFSAW</sequence>
<dbReference type="SUPFAM" id="SSF63380">
    <property type="entry name" value="Riboflavin synthase domain-like"/>
    <property type="match status" value="1"/>
</dbReference>
<evidence type="ECO:0000259" key="4">
    <source>
        <dbReference type="Pfam" id="PF08022"/>
    </source>
</evidence>
<name>D7G8C4_ECTSI</name>